<keyword evidence="1" id="KW-0807">Transducer</keyword>
<organism evidence="5 6">
    <name type="scientific">Paludibaculum fermentans</name>
    <dbReference type="NCBI Taxonomy" id="1473598"/>
    <lineage>
        <taxon>Bacteria</taxon>
        <taxon>Pseudomonadati</taxon>
        <taxon>Acidobacteriota</taxon>
        <taxon>Terriglobia</taxon>
        <taxon>Bryobacterales</taxon>
        <taxon>Bryobacteraceae</taxon>
        <taxon>Paludibaculum</taxon>
    </lineage>
</organism>
<dbReference type="Gene3D" id="1.10.287.950">
    <property type="entry name" value="Methyl-accepting chemotaxis protein"/>
    <property type="match status" value="2"/>
</dbReference>
<sequence length="593" mass="62605">MSRTVGATAARRALGSEFCLRLWKKLGRAVSSRRVSGLTAEEAALLRRVTSDLSGFNLSAEEVFLPVGGRLMEIQSMARAVARHMSELSGQLSNHDASIASLEGVLLDAQGDGGGGQIKDCVNGLRHDVKALGSAIEAFGPILHTFDVLAVMTRVESARFADEEGNFAGLAVSVLELSQQIRDQVSTSAVSVAALLQTVSAAAAEAGTVATQRQANLAPLMEQTSAGLRKIREQRSAVANANAHLSQQFEGISTSVGDLVMALQSQDIVRQQIEHVQQALQAAGGEAGGPNLLPAIAHLQAAQLDNARTVFESSVHRIRESLIRIEGNMGEVAIEATRLLGASEGSEPAFFEGVRASLASTLNLLGRNSEAEHRLVSTSWTVRQSLREIEEAITGVRAVGVMMQRIGLNATIQAARLGKAGASMEIVANAIQELARQAEQASERTESLLNGIRAEANLLESTSDSFGQTEAEIAGLRQDGAALEEAQALAGCGYRRSIELIEGLKQRLGTSVQEFGTQDAAVEVLLRASNALRDAAAEAPEASPESLAMGQGQYTMRSERSIHSAMTGLQAPSEDSLAPAAAEAGPENDIEFF</sequence>
<proteinExistence type="predicted"/>
<feature type="coiled-coil region" evidence="2">
    <location>
        <begin position="424"/>
        <end position="455"/>
    </location>
</feature>
<dbReference type="AlphaFoldDB" id="A0A7S7SHP7"/>
<dbReference type="EMBL" id="CP063849">
    <property type="protein sequence ID" value="QOY85194.1"/>
    <property type="molecule type" value="Genomic_DNA"/>
</dbReference>
<keyword evidence="6" id="KW-1185">Reference proteome</keyword>
<dbReference type="InterPro" id="IPR004089">
    <property type="entry name" value="MCPsignal_dom"/>
</dbReference>
<keyword evidence="2" id="KW-0175">Coiled coil</keyword>
<dbReference type="RefSeq" id="WP_194446864.1">
    <property type="nucleotide sequence ID" value="NZ_CP063849.1"/>
</dbReference>
<evidence type="ECO:0000256" key="2">
    <source>
        <dbReference type="SAM" id="Coils"/>
    </source>
</evidence>
<evidence type="ECO:0000256" key="1">
    <source>
        <dbReference type="PROSITE-ProRule" id="PRU00284"/>
    </source>
</evidence>
<dbReference type="KEGG" id="pfer:IRI77_20375"/>
<dbReference type="GO" id="GO:0016020">
    <property type="term" value="C:membrane"/>
    <property type="evidence" value="ECO:0007669"/>
    <property type="project" value="InterPro"/>
</dbReference>
<evidence type="ECO:0000259" key="4">
    <source>
        <dbReference type="PROSITE" id="PS50111"/>
    </source>
</evidence>
<name>A0A7S7SHP7_PALFE</name>
<dbReference type="Proteomes" id="UP000593892">
    <property type="component" value="Chromosome"/>
</dbReference>
<evidence type="ECO:0000313" key="5">
    <source>
        <dbReference type="EMBL" id="QOY85194.1"/>
    </source>
</evidence>
<dbReference type="PROSITE" id="PS50111">
    <property type="entry name" value="CHEMOTAXIS_TRANSDUC_2"/>
    <property type="match status" value="1"/>
</dbReference>
<feature type="region of interest" description="Disordered" evidence="3">
    <location>
        <begin position="569"/>
        <end position="593"/>
    </location>
</feature>
<feature type="domain" description="Methyl-accepting transducer" evidence="4">
    <location>
        <begin position="313"/>
        <end position="457"/>
    </location>
</feature>
<evidence type="ECO:0000313" key="6">
    <source>
        <dbReference type="Proteomes" id="UP000593892"/>
    </source>
</evidence>
<dbReference type="SUPFAM" id="SSF58104">
    <property type="entry name" value="Methyl-accepting chemotaxis protein (MCP) signaling domain"/>
    <property type="match status" value="1"/>
</dbReference>
<accession>A0A7S7SHP7</accession>
<reference evidence="5 6" key="1">
    <citation type="submission" date="2020-10" db="EMBL/GenBank/DDBJ databases">
        <title>Complete genome sequence of Paludibaculum fermentans P105T, a facultatively anaerobic acidobacterium capable of dissimilatory Fe(III) reduction.</title>
        <authorList>
            <person name="Dedysh S.N."/>
            <person name="Beletsky A.V."/>
            <person name="Kulichevskaya I.S."/>
            <person name="Mardanov A.V."/>
            <person name="Ravin N.V."/>
        </authorList>
    </citation>
    <scope>NUCLEOTIDE SEQUENCE [LARGE SCALE GENOMIC DNA]</scope>
    <source>
        <strain evidence="5 6">P105</strain>
    </source>
</reference>
<protein>
    <recommendedName>
        <fullName evidence="4">Methyl-accepting transducer domain-containing protein</fullName>
    </recommendedName>
</protein>
<gene>
    <name evidence="5" type="ORF">IRI77_20375</name>
</gene>
<dbReference type="GO" id="GO:0007165">
    <property type="term" value="P:signal transduction"/>
    <property type="evidence" value="ECO:0007669"/>
    <property type="project" value="UniProtKB-KW"/>
</dbReference>
<evidence type="ECO:0000256" key="3">
    <source>
        <dbReference type="SAM" id="MobiDB-lite"/>
    </source>
</evidence>